<dbReference type="Proteomes" id="UP000266841">
    <property type="component" value="Unassembled WGS sequence"/>
</dbReference>
<sequence length="459" mass="49874">MPASRAPTLLERSKYVIYWRGEAKSGYTATFRHWEFVGALTSVMSARYAGTGAGAAEIENAAKAASFTNLFTLNPANPASADQVDMYNTALQVLVFGEGEGGVNVTDEDVFKATSRCSLIHHTYLWLGEGATYADLVRDSINSKVLRKAASNGETWRVRRYEFSFLNDTDNPRFGKDATRSVAKERKSLPKIWPVLELFKGAVDLKDPVIHLNLLEGLHECGPHPSKPEELKKVLALTLACGAKHMTISPRTRICKTTTPLCSISSHLLCNVAMVGSGPSQSILDPFAGSAATLLAAAMISPEVRTVGIDTGFGLDISRADIHRDFTTRGLAAPVLIQGDVLDSASRDDARSANCGAFDVIMTDPPYLIRESFTGEQGMGAPLLGLLKAMGEDFEQGKPLLKRGGSLVSFVPCTPGHHIDELLPKQHLQDFAGLQLQTKREQKINSSLSRWIVAFRAVR</sequence>
<dbReference type="PANTHER" id="PTHR13370">
    <property type="entry name" value="RNA METHYLASE-RELATED"/>
    <property type="match status" value="1"/>
</dbReference>
<dbReference type="InterPro" id="IPR029063">
    <property type="entry name" value="SAM-dependent_MTases_sf"/>
</dbReference>
<evidence type="ECO:0000256" key="1">
    <source>
        <dbReference type="ARBA" id="ARBA00022603"/>
    </source>
</evidence>
<keyword evidence="2" id="KW-0808">Transferase</keyword>
<keyword evidence="1" id="KW-0489">Methyltransferase</keyword>
<dbReference type="eggNOG" id="KOG2671">
    <property type="taxonomic scope" value="Eukaryota"/>
</dbReference>
<dbReference type="SUPFAM" id="SSF53335">
    <property type="entry name" value="S-adenosyl-L-methionine-dependent methyltransferases"/>
    <property type="match status" value="1"/>
</dbReference>
<name>K0RJB8_THAOC</name>
<organism evidence="3 4">
    <name type="scientific">Thalassiosira oceanica</name>
    <name type="common">Marine diatom</name>
    <dbReference type="NCBI Taxonomy" id="159749"/>
    <lineage>
        <taxon>Eukaryota</taxon>
        <taxon>Sar</taxon>
        <taxon>Stramenopiles</taxon>
        <taxon>Ochrophyta</taxon>
        <taxon>Bacillariophyta</taxon>
        <taxon>Coscinodiscophyceae</taxon>
        <taxon>Thalassiosirophycidae</taxon>
        <taxon>Thalassiosirales</taxon>
        <taxon>Thalassiosiraceae</taxon>
        <taxon>Thalassiosira</taxon>
    </lineage>
</organism>
<protein>
    <submittedName>
        <fullName evidence="3">Uncharacterized protein</fullName>
    </submittedName>
</protein>
<dbReference type="OrthoDB" id="296065at2759"/>
<keyword evidence="4" id="KW-1185">Reference proteome</keyword>
<gene>
    <name evidence="3" type="ORF">THAOC_28346</name>
</gene>
<comment type="caution">
    <text evidence="3">The sequence shown here is derived from an EMBL/GenBank/DDBJ whole genome shotgun (WGS) entry which is preliminary data.</text>
</comment>
<evidence type="ECO:0000313" key="3">
    <source>
        <dbReference type="EMBL" id="EJK52384.1"/>
    </source>
</evidence>
<accession>K0RJB8</accession>
<dbReference type="GO" id="GO:0005737">
    <property type="term" value="C:cytoplasm"/>
    <property type="evidence" value="ECO:0007669"/>
    <property type="project" value="TreeGrafter"/>
</dbReference>
<proteinExistence type="predicted"/>
<evidence type="ECO:0000313" key="4">
    <source>
        <dbReference type="Proteomes" id="UP000266841"/>
    </source>
</evidence>
<dbReference type="Gene3D" id="3.40.50.150">
    <property type="entry name" value="Vaccinia Virus protein VP39"/>
    <property type="match status" value="1"/>
</dbReference>
<dbReference type="GO" id="GO:0008168">
    <property type="term" value="F:methyltransferase activity"/>
    <property type="evidence" value="ECO:0007669"/>
    <property type="project" value="UniProtKB-KW"/>
</dbReference>
<dbReference type="AlphaFoldDB" id="K0RJB8"/>
<dbReference type="CDD" id="cd02440">
    <property type="entry name" value="AdoMet_MTases"/>
    <property type="match status" value="1"/>
</dbReference>
<reference evidence="3 4" key="1">
    <citation type="journal article" date="2012" name="Genome Biol.">
        <title>Genome and low-iron response of an oceanic diatom adapted to chronic iron limitation.</title>
        <authorList>
            <person name="Lommer M."/>
            <person name="Specht M."/>
            <person name="Roy A.S."/>
            <person name="Kraemer L."/>
            <person name="Andreson R."/>
            <person name="Gutowska M.A."/>
            <person name="Wolf J."/>
            <person name="Bergner S.V."/>
            <person name="Schilhabel M.B."/>
            <person name="Klostermeier U.C."/>
            <person name="Beiko R.G."/>
            <person name="Rosenstiel P."/>
            <person name="Hippler M."/>
            <person name="Laroche J."/>
        </authorList>
    </citation>
    <scope>NUCLEOTIDE SEQUENCE [LARGE SCALE GENOMIC DNA]</scope>
    <source>
        <strain evidence="3 4">CCMP1005</strain>
    </source>
</reference>
<dbReference type="EMBL" id="AGNL01039963">
    <property type="protein sequence ID" value="EJK52384.1"/>
    <property type="molecule type" value="Genomic_DNA"/>
</dbReference>
<dbReference type="PANTHER" id="PTHR13370:SF3">
    <property type="entry name" value="TRNA (GUANINE(10)-N2)-METHYLTRANSFERASE HOMOLOG"/>
    <property type="match status" value="1"/>
</dbReference>
<evidence type="ECO:0000256" key="2">
    <source>
        <dbReference type="ARBA" id="ARBA00022679"/>
    </source>
</evidence>
<dbReference type="GO" id="GO:0032259">
    <property type="term" value="P:methylation"/>
    <property type="evidence" value="ECO:0007669"/>
    <property type="project" value="UniProtKB-KW"/>
</dbReference>